<dbReference type="PANTHER" id="PTHR33307:SF6">
    <property type="entry name" value="ALPHA-RHAMNOSIDASE (EUROFUNG)-RELATED"/>
    <property type="match status" value="1"/>
</dbReference>
<dbReference type="InterPro" id="IPR008928">
    <property type="entry name" value="6-hairpin_glycosidase_sf"/>
</dbReference>
<dbReference type="InterPro" id="IPR013737">
    <property type="entry name" value="Bac_rhamnosid_N"/>
</dbReference>
<dbReference type="Pfam" id="PF05592">
    <property type="entry name" value="Bac_rhamnosid"/>
    <property type="match status" value="1"/>
</dbReference>
<dbReference type="InterPro" id="IPR035396">
    <property type="entry name" value="Bac_rhamnosid6H"/>
</dbReference>
<keyword evidence="4" id="KW-0732">Signal</keyword>
<dbReference type="Pfam" id="PF25788">
    <property type="entry name" value="Ig_Rha78A_N"/>
    <property type="match status" value="1"/>
</dbReference>
<dbReference type="Proteomes" id="UP000317421">
    <property type="component" value="Unassembled WGS sequence"/>
</dbReference>
<name>A0A5C6ADA3_9BACT</name>
<feature type="domain" description="Alpha-L-rhamnosidase C-terminal" evidence="8">
    <location>
        <begin position="969"/>
        <end position="1038"/>
    </location>
</feature>
<dbReference type="InterPro" id="IPR008979">
    <property type="entry name" value="Galactose-bd-like_sf"/>
</dbReference>
<evidence type="ECO:0000259" key="6">
    <source>
        <dbReference type="Pfam" id="PF08531"/>
    </source>
</evidence>
<evidence type="ECO:0000313" key="10">
    <source>
        <dbReference type="Proteomes" id="UP000317421"/>
    </source>
</evidence>
<dbReference type="GO" id="GO:0030596">
    <property type="term" value="F:alpha-L-rhamnosidase activity"/>
    <property type="evidence" value="ECO:0007669"/>
    <property type="project" value="UniProtKB-EC"/>
</dbReference>
<gene>
    <name evidence="9" type="ORF">Pla108_17410</name>
</gene>
<feature type="domain" description="Alpha-L-rhamnosidase concanavalin-like" evidence="5">
    <location>
        <begin position="527"/>
        <end position="623"/>
    </location>
</feature>
<dbReference type="SUPFAM" id="SSF49785">
    <property type="entry name" value="Galactose-binding domain-like"/>
    <property type="match status" value="1"/>
</dbReference>
<dbReference type="GO" id="GO:0005975">
    <property type="term" value="P:carbohydrate metabolic process"/>
    <property type="evidence" value="ECO:0007669"/>
    <property type="project" value="InterPro"/>
</dbReference>
<sequence length="1078" mass="119767" precursor="true">MPRLVLRNCTTAILVFCAAGVSASAAIAQEGLLEADRLRCEYRNEPLGVDSASPKLSWIVVSETPGQFQTAYQVQVASSPQKLRNSEADLWDSGKTPGGSTYDVTYEGATLASHQRCYWRVRTWDVDGLQGPWSDPAEWSMGVLDPSEWEGEWIGYDALRHLNSDPPTIDLEDAQWVGLPEDVDHGAPAGATRLFERTWTLPATGRIERAQLMVCADDQATVLLNGYEVASVSSLGNPTVESVAPYLEGGPNTLRVLTRNGDQGPTGLAVKLRVTTEEGTEHVLVTDGEWRCVADGDEPWKNRSLDKAPQAAVVTAYGNPPYGRHVVRRDVSAPPSYLRGEFKINKPVRRATVYLAALGLADLTLNGQRVNTDYFSSGWTDYRKRVYYRAYDVTEAVLQGENAWGAVLADGWYSGHIAWGAARDIYGKKPRFRAMLRAEYDDGSTEVFSTDRDWIATDGPVQVADFLVGEEYDARKEAPGWDRPDGSPVRLASADVGAEYKPVIEWHPGPPVVEVAEFPAESVDEPAPGVYVYDVGQNMAGVARIKVQGRKGQRIQIRFAERTNPDGSIYTTNLRLARATDVYTCKGDGVEEWQPRQTFHGFQYVELTGIDEPLPLDQVTAVALSSDTPDASEFECSDEKLNRLYKNILWTQRSNFIDVPTDCPQRDERLGWTGDAQVYVMTACLTADTQAFFRKWLVDLADAQRDDGQFPKVAPVVRGQDDGGPAWADAGVICPWEVYWAYGDIELLRRQYPSMVRFVEFCRERSRDGVLPPDQYHAFGDWLDVNAPTPKEVIYTAYYARSVDLLRRSAEVLGETTDAAKYADLFDRIRAAFVEEYVSDEGEVRGDTQTGYVLAISYGLLDGPLREKAAKKLVQNIEARGWKLSTGFIGTKDLMLTLSQIGRHDVALRLLHQTEYPGWLFSIAHGATSIWERWDGWTPEHGFQNPGMNSFAHYSFGAVYGWMAQNLGGIHAVSPGYADVLIEPTFDPQLDWCRVEYDSVRGPIRTEWNTTKGERSYSITIPANTQATLRLRNVEGSALRQKGEPVATTRATSTAAGIDATEIDLSPGRHKFTIIEGE</sequence>
<dbReference type="Pfam" id="PF08531">
    <property type="entry name" value="Bac_rhamnosid_N"/>
    <property type="match status" value="1"/>
</dbReference>
<keyword evidence="10" id="KW-1185">Reference proteome</keyword>
<dbReference type="Gene3D" id="1.50.10.10">
    <property type="match status" value="1"/>
</dbReference>
<dbReference type="EC" id="3.2.1.40" evidence="2"/>
<dbReference type="InterPro" id="IPR008902">
    <property type="entry name" value="Rhamnosid_concanavalin"/>
</dbReference>
<dbReference type="InterPro" id="IPR016007">
    <property type="entry name" value="Alpha_rhamnosid"/>
</dbReference>
<feature type="domain" description="Alpha-L-rhamnosidase six-hairpin glycosidase" evidence="7">
    <location>
        <begin position="630"/>
        <end position="966"/>
    </location>
</feature>
<comment type="caution">
    <text evidence="9">The sequence shown here is derived from an EMBL/GenBank/DDBJ whole genome shotgun (WGS) entry which is preliminary data.</text>
</comment>
<dbReference type="Gene3D" id="2.60.120.260">
    <property type="entry name" value="Galactose-binding domain-like"/>
    <property type="match status" value="3"/>
</dbReference>
<evidence type="ECO:0000256" key="2">
    <source>
        <dbReference type="ARBA" id="ARBA00012652"/>
    </source>
</evidence>
<dbReference type="OrthoDB" id="9761045at2"/>
<evidence type="ECO:0000256" key="1">
    <source>
        <dbReference type="ARBA" id="ARBA00001445"/>
    </source>
</evidence>
<accession>A0A5C6ADA3</accession>
<keyword evidence="3" id="KW-0378">Hydrolase</keyword>
<evidence type="ECO:0000259" key="5">
    <source>
        <dbReference type="Pfam" id="PF05592"/>
    </source>
</evidence>
<protein>
    <recommendedName>
        <fullName evidence="2">alpha-L-rhamnosidase</fullName>
        <ecNumber evidence="2">3.2.1.40</ecNumber>
    </recommendedName>
</protein>
<comment type="catalytic activity">
    <reaction evidence="1">
        <text>Hydrolysis of terminal non-reducing alpha-L-rhamnose residues in alpha-L-rhamnosides.</text>
        <dbReference type="EC" id="3.2.1.40"/>
    </reaction>
</comment>
<dbReference type="Pfam" id="PF17390">
    <property type="entry name" value="Bac_rhamnosid_C"/>
    <property type="match status" value="1"/>
</dbReference>
<organism evidence="9 10">
    <name type="scientific">Botrimarina colliarenosi</name>
    <dbReference type="NCBI Taxonomy" id="2528001"/>
    <lineage>
        <taxon>Bacteria</taxon>
        <taxon>Pseudomonadati</taxon>
        <taxon>Planctomycetota</taxon>
        <taxon>Planctomycetia</taxon>
        <taxon>Pirellulales</taxon>
        <taxon>Lacipirellulaceae</taxon>
        <taxon>Botrimarina</taxon>
    </lineage>
</organism>
<evidence type="ECO:0000313" key="9">
    <source>
        <dbReference type="EMBL" id="TWT97589.1"/>
    </source>
</evidence>
<dbReference type="InterPro" id="IPR012341">
    <property type="entry name" value="6hp_glycosidase-like_sf"/>
</dbReference>
<dbReference type="InterPro" id="IPR013783">
    <property type="entry name" value="Ig-like_fold"/>
</dbReference>
<dbReference type="AlphaFoldDB" id="A0A5C6ADA3"/>
<dbReference type="Gene3D" id="2.60.40.10">
    <property type="entry name" value="Immunoglobulins"/>
    <property type="match status" value="1"/>
</dbReference>
<proteinExistence type="predicted"/>
<dbReference type="PIRSF" id="PIRSF010631">
    <property type="entry name" value="A-rhamnsds"/>
    <property type="match status" value="1"/>
</dbReference>
<dbReference type="PANTHER" id="PTHR33307">
    <property type="entry name" value="ALPHA-RHAMNOSIDASE (EUROFUNG)"/>
    <property type="match status" value="1"/>
</dbReference>
<dbReference type="RefSeq" id="WP_146444516.1">
    <property type="nucleotide sequence ID" value="NZ_SJPR01000002.1"/>
</dbReference>
<dbReference type="SUPFAM" id="SSF48208">
    <property type="entry name" value="Six-hairpin glycosidases"/>
    <property type="match status" value="1"/>
</dbReference>
<reference evidence="9 10" key="1">
    <citation type="submission" date="2019-02" db="EMBL/GenBank/DDBJ databases">
        <title>Deep-cultivation of Planctomycetes and their phenomic and genomic characterization uncovers novel biology.</title>
        <authorList>
            <person name="Wiegand S."/>
            <person name="Jogler M."/>
            <person name="Boedeker C."/>
            <person name="Pinto D."/>
            <person name="Vollmers J."/>
            <person name="Rivas-Marin E."/>
            <person name="Kohn T."/>
            <person name="Peeters S.H."/>
            <person name="Heuer A."/>
            <person name="Rast P."/>
            <person name="Oberbeckmann S."/>
            <person name="Bunk B."/>
            <person name="Jeske O."/>
            <person name="Meyerdierks A."/>
            <person name="Storesund J.E."/>
            <person name="Kallscheuer N."/>
            <person name="Luecker S."/>
            <person name="Lage O.M."/>
            <person name="Pohl T."/>
            <person name="Merkel B.J."/>
            <person name="Hornburger P."/>
            <person name="Mueller R.-W."/>
            <person name="Bruemmer F."/>
            <person name="Labrenz M."/>
            <person name="Spormann A.M."/>
            <person name="Op Den Camp H."/>
            <person name="Overmann J."/>
            <person name="Amann R."/>
            <person name="Jetten M.S.M."/>
            <person name="Mascher T."/>
            <person name="Medema M.H."/>
            <person name="Devos D.P."/>
            <person name="Kaster A.-K."/>
            <person name="Ovreas L."/>
            <person name="Rohde M."/>
            <person name="Galperin M.Y."/>
            <person name="Jogler C."/>
        </authorList>
    </citation>
    <scope>NUCLEOTIDE SEQUENCE [LARGE SCALE GENOMIC DNA]</scope>
    <source>
        <strain evidence="9 10">Pla108</strain>
    </source>
</reference>
<dbReference type="Gene3D" id="2.60.420.10">
    <property type="entry name" value="Maltose phosphorylase, domain 3"/>
    <property type="match status" value="1"/>
</dbReference>
<evidence type="ECO:0000259" key="7">
    <source>
        <dbReference type="Pfam" id="PF17389"/>
    </source>
</evidence>
<dbReference type="Pfam" id="PF17389">
    <property type="entry name" value="Bac_rhamnosid6H"/>
    <property type="match status" value="1"/>
</dbReference>
<feature type="signal peptide" evidence="4">
    <location>
        <begin position="1"/>
        <end position="28"/>
    </location>
</feature>
<dbReference type="InterPro" id="IPR035398">
    <property type="entry name" value="Bac_rhamnosid_C"/>
</dbReference>
<evidence type="ECO:0000256" key="3">
    <source>
        <dbReference type="ARBA" id="ARBA00022801"/>
    </source>
</evidence>
<evidence type="ECO:0000256" key="4">
    <source>
        <dbReference type="SAM" id="SignalP"/>
    </source>
</evidence>
<feature type="domain" description="Bacterial alpha-L-rhamnosidase N-terminal" evidence="6">
    <location>
        <begin position="346"/>
        <end position="496"/>
    </location>
</feature>
<evidence type="ECO:0000259" key="8">
    <source>
        <dbReference type="Pfam" id="PF17390"/>
    </source>
</evidence>
<dbReference type="EMBL" id="SJPR01000002">
    <property type="protein sequence ID" value="TWT97589.1"/>
    <property type="molecule type" value="Genomic_DNA"/>
</dbReference>
<feature type="chain" id="PRO_5022673992" description="alpha-L-rhamnosidase" evidence="4">
    <location>
        <begin position="29"/>
        <end position="1078"/>
    </location>
</feature>